<dbReference type="InterPro" id="IPR036388">
    <property type="entry name" value="WH-like_DNA-bd_sf"/>
</dbReference>
<evidence type="ECO:0000256" key="5">
    <source>
        <dbReference type="ARBA" id="ARBA00023098"/>
    </source>
</evidence>
<evidence type="ECO:0000256" key="7">
    <source>
        <dbReference type="ARBA" id="ARBA00023160"/>
    </source>
</evidence>
<keyword evidence="1 9" id="KW-0678">Repressor</keyword>
<dbReference type="InterPro" id="IPR029069">
    <property type="entry name" value="HotDog_dom_sf"/>
</dbReference>
<protein>
    <recommendedName>
        <fullName evidence="9">Transcription factor FapR</fullName>
    </recommendedName>
    <alternativeName>
        <fullName evidence="9">Fatty acid and phospholipid biosynthesis regulator</fullName>
    </alternativeName>
</protein>
<dbReference type="Proteomes" id="UP000216207">
    <property type="component" value="Unassembled WGS sequence"/>
</dbReference>
<evidence type="ECO:0000313" key="10">
    <source>
        <dbReference type="EMBL" id="PAE90201.1"/>
    </source>
</evidence>
<accession>A0A268P3E7</accession>
<evidence type="ECO:0000256" key="8">
    <source>
        <dbReference type="ARBA" id="ARBA00023163"/>
    </source>
</evidence>
<dbReference type="CDD" id="cd03440">
    <property type="entry name" value="hot_dog"/>
    <property type="match status" value="1"/>
</dbReference>
<keyword evidence="5 9" id="KW-0443">Lipid metabolism</keyword>
<organism evidence="10 11">
    <name type="scientific">Shouchella clausii</name>
    <name type="common">Alkalihalobacillus clausii</name>
    <dbReference type="NCBI Taxonomy" id="79880"/>
    <lineage>
        <taxon>Bacteria</taxon>
        <taxon>Bacillati</taxon>
        <taxon>Bacillota</taxon>
        <taxon>Bacilli</taxon>
        <taxon>Bacillales</taxon>
        <taxon>Bacillaceae</taxon>
        <taxon>Shouchella</taxon>
    </lineage>
</organism>
<dbReference type="NCBIfam" id="NF003359">
    <property type="entry name" value="PRK04424.1"/>
    <property type="match status" value="1"/>
</dbReference>
<dbReference type="HAMAP" id="MF_01814">
    <property type="entry name" value="Transcrip_fact_FapR"/>
    <property type="match status" value="1"/>
</dbReference>
<evidence type="ECO:0000256" key="1">
    <source>
        <dbReference type="ARBA" id="ARBA00022491"/>
    </source>
</evidence>
<evidence type="ECO:0000313" key="11">
    <source>
        <dbReference type="Proteomes" id="UP000216207"/>
    </source>
</evidence>
<dbReference type="EMBL" id="NPCC01000005">
    <property type="protein sequence ID" value="PAE90201.1"/>
    <property type="molecule type" value="Genomic_DNA"/>
</dbReference>
<dbReference type="Gene3D" id="1.10.10.10">
    <property type="entry name" value="Winged helix-like DNA-binding domain superfamily/Winged helix DNA-binding domain"/>
    <property type="match status" value="1"/>
</dbReference>
<keyword evidence="8 9" id="KW-0804">Transcription</keyword>
<dbReference type="Gene3D" id="3.10.129.10">
    <property type="entry name" value="Hotdog Thioesterase"/>
    <property type="match status" value="1"/>
</dbReference>
<dbReference type="SUPFAM" id="SSF54637">
    <property type="entry name" value="Thioesterase/thiol ester dehydrase-isomerase"/>
    <property type="match status" value="1"/>
</dbReference>
<evidence type="ECO:0000256" key="2">
    <source>
        <dbReference type="ARBA" id="ARBA00022516"/>
    </source>
</evidence>
<keyword evidence="2 9" id="KW-0444">Lipid biosynthesis</keyword>
<dbReference type="GO" id="GO:0003700">
    <property type="term" value="F:DNA-binding transcription factor activity"/>
    <property type="evidence" value="ECO:0007669"/>
    <property type="project" value="UniProtKB-UniRule"/>
</dbReference>
<dbReference type="PIRSF" id="PIRSF037733">
    <property type="entry name" value="Transcription_factor_FapR"/>
    <property type="match status" value="1"/>
</dbReference>
<evidence type="ECO:0000256" key="9">
    <source>
        <dbReference type="HAMAP-Rule" id="MF_01814"/>
    </source>
</evidence>
<comment type="similarity">
    <text evidence="9">Belongs to the FapR family.</text>
</comment>
<keyword evidence="7 9" id="KW-0275">Fatty acid biosynthesis</keyword>
<dbReference type="GO" id="GO:0045892">
    <property type="term" value="P:negative regulation of DNA-templated transcription"/>
    <property type="evidence" value="ECO:0007669"/>
    <property type="project" value="UniProtKB-UniRule"/>
</dbReference>
<evidence type="ECO:0000256" key="4">
    <source>
        <dbReference type="ARBA" id="ARBA00023015"/>
    </source>
</evidence>
<keyword evidence="6 9" id="KW-0238">DNA-binding</keyword>
<comment type="caution">
    <text evidence="10">The sequence shown here is derived from an EMBL/GenBank/DDBJ whole genome shotgun (WGS) entry which is preliminary data.</text>
</comment>
<dbReference type="GO" id="GO:0003677">
    <property type="term" value="F:DNA binding"/>
    <property type="evidence" value="ECO:0007669"/>
    <property type="project" value="UniProtKB-KW"/>
</dbReference>
<dbReference type="AlphaFoldDB" id="A0A268P3E7"/>
<reference evidence="10 11" key="1">
    <citation type="submission" date="2017-07" db="EMBL/GenBank/DDBJ databases">
        <title>Isolation and whole genome analysis of endospore-forming bacteria from heroin.</title>
        <authorList>
            <person name="Kalinowski J."/>
            <person name="Ahrens B."/>
            <person name="Al-Dilaimi A."/>
            <person name="Winkler A."/>
            <person name="Wibberg D."/>
            <person name="Schleenbecker U."/>
            <person name="Ruckert C."/>
            <person name="Wolfel R."/>
            <person name="Grass G."/>
        </authorList>
    </citation>
    <scope>NUCLEOTIDE SEQUENCE [LARGE SCALE GENOMIC DNA]</scope>
    <source>
        <strain evidence="10 11">7539</strain>
    </source>
</reference>
<name>A0A268P3E7_SHOCL</name>
<dbReference type="InterPro" id="IPR017275">
    <property type="entry name" value="Transcription_factor_FapR"/>
</dbReference>
<gene>
    <name evidence="9" type="primary">fapR</name>
    <name evidence="10" type="ORF">CHH72_04240</name>
</gene>
<evidence type="ECO:0000256" key="6">
    <source>
        <dbReference type="ARBA" id="ARBA00023125"/>
    </source>
</evidence>
<proteinExistence type="inferred from homology"/>
<comment type="function">
    <text evidence="9">Transcriptional factor involved in regulation of membrane lipid biosynthesis by repressing genes involved in fatty acid and phospholipid metabolism.</text>
</comment>
<dbReference type="GO" id="GO:0006633">
    <property type="term" value="P:fatty acid biosynthetic process"/>
    <property type="evidence" value="ECO:0007669"/>
    <property type="project" value="UniProtKB-KW"/>
</dbReference>
<dbReference type="GO" id="GO:0045717">
    <property type="term" value="P:negative regulation of fatty acid biosynthetic process"/>
    <property type="evidence" value="ECO:0007669"/>
    <property type="project" value="UniProtKB-UniRule"/>
</dbReference>
<keyword evidence="3 9" id="KW-0276">Fatty acid metabolism</keyword>
<sequence>MKIKKKERQRLLMELLEGNPFMTDEELSAHFGVSIQTIRLDRMEQNIPELRERIKDVAYKQRDSVIALAPEEVFGEIVDLVLEERAISIFDVGPEHVFERSGIARGHHLFAQANSLAVALVNNEFVLTAKASIQFTRPVRAGERVVAKAEMAGKGSGRTRILVTSHVNQEVVFTGEFAMYQQNETEERPQQ</sequence>
<keyword evidence="4 9" id="KW-0805">Transcription regulation</keyword>
<dbReference type="RefSeq" id="WP_035201505.1">
    <property type="nucleotide sequence ID" value="NZ_BOQQ01000003.1"/>
</dbReference>
<evidence type="ECO:0000256" key="3">
    <source>
        <dbReference type="ARBA" id="ARBA00022832"/>
    </source>
</evidence>